<name>A0AAW0KBY5_QUESU</name>
<keyword evidence="8" id="KW-0112">Calmodulin-binding</keyword>
<feature type="compositionally biased region" description="Polar residues" evidence="9">
    <location>
        <begin position="452"/>
        <end position="479"/>
    </location>
</feature>
<evidence type="ECO:0000256" key="10">
    <source>
        <dbReference type="SAM" id="Phobius"/>
    </source>
</evidence>
<feature type="transmembrane region" description="Helical" evidence="10">
    <location>
        <begin position="399"/>
        <end position="420"/>
    </location>
</feature>
<feature type="transmembrane region" description="Helical" evidence="10">
    <location>
        <begin position="12"/>
        <end position="34"/>
    </location>
</feature>
<dbReference type="InterPro" id="IPR004326">
    <property type="entry name" value="Mlo"/>
</dbReference>
<keyword evidence="3 8" id="KW-0812">Transmembrane</keyword>
<keyword evidence="6 8" id="KW-0472">Membrane</keyword>
<gene>
    <name evidence="11" type="primary">MLO12_1</name>
    <name evidence="8" type="synonym">MLO</name>
    <name evidence="11" type="ORF">CFP56_022385</name>
</gene>
<keyword evidence="4 8" id="KW-0611">Plant defense</keyword>
<dbReference type="PANTHER" id="PTHR31942">
    <property type="entry name" value="MLO-LIKE PROTEIN 1"/>
    <property type="match status" value="1"/>
</dbReference>
<dbReference type="PANTHER" id="PTHR31942:SF57">
    <property type="entry name" value="MLO-LIKE PROTEIN"/>
    <property type="match status" value="1"/>
</dbReference>
<evidence type="ECO:0000256" key="4">
    <source>
        <dbReference type="ARBA" id="ARBA00022821"/>
    </source>
</evidence>
<proteinExistence type="inferred from homology"/>
<evidence type="ECO:0000256" key="9">
    <source>
        <dbReference type="SAM" id="MobiDB-lite"/>
    </source>
</evidence>
<evidence type="ECO:0000256" key="3">
    <source>
        <dbReference type="ARBA" id="ARBA00022692"/>
    </source>
</evidence>
<comment type="function">
    <text evidence="8">May be involved in modulation of pathogen defense and leaf cell death.</text>
</comment>
<keyword evidence="5 8" id="KW-1133">Transmembrane helix</keyword>
<evidence type="ECO:0000256" key="6">
    <source>
        <dbReference type="ARBA" id="ARBA00023136"/>
    </source>
</evidence>
<dbReference type="GO" id="GO:0006952">
    <property type="term" value="P:defense response"/>
    <property type="evidence" value="ECO:0007669"/>
    <property type="project" value="UniProtKB-KW"/>
</dbReference>
<sequence>MDRGKGSLEETPTWAVSTICLSFFLLSFMIDAGLNHLTEVQVFLRKRSRKALYRALVKIKTEMMNFGFISLLLKITEVPISKICITQAVANSFHPCKDHVKLVEPVFSSETQISGSNSSAILSNEIMDDNYCESKGMVSLVSREGVMHLNVFISFLAVFHVLYCILTMCLGVAKMSKWKAWEEETRTLHHQIANDARRFRLTHQTSFGRRHLKFWSNHPLLLWLACFARQFSGSVSKTDYLTLRNGFIMANVAAGSDFNFHKLLTRTFDDDFEQVVGIRFYIWIFPILFIFFSANEFYNYYWLPFIPLVIVLVVGTKLEVTITKMCMESCKENPVTRGTFLVKPSDDYFWFGRPNWLLHLLQLNLIQNSFQLAFFIWTWYEYGLRSCFNEKTEDFTIRITMGMAVQLICGYVTLPLYALVTQMGSSMKTAVFTERIVRGLKNWQKNARRSLSKNGSTSSIHSLNSLPPDTADTSITGIQRKNLPDYEHRPPLAVMSPSSSAPEITEQEVHSSNTPNPAITILTTTEITKEEANPVIITRGTYDGEISFGSSWKELEISRDTGEITSITEEDASGILSVFNHQHIDNDI</sequence>
<evidence type="ECO:0000256" key="2">
    <source>
        <dbReference type="ARBA" id="ARBA00006574"/>
    </source>
</evidence>
<dbReference type="AlphaFoldDB" id="A0AAW0KBY5"/>
<comment type="similarity">
    <text evidence="2 8">Belongs to the MLO family.</text>
</comment>
<dbReference type="GO" id="GO:0016020">
    <property type="term" value="C:membrane"/>
    <property type="evidence" value="ECO:0007669"/>
    <property type="project" value="UniProtKB-SubCell"/>
</dbReference>
<reference evidence="11 12" key="1">
    <citation type="journal article" date="2018" name="Sci. Data">
        <title>The draft genome sequence of cork oak.</title>
        <authorList>
            <person name="Ramos A.M."/>
            <person name="Usie A."/>
            <person name="Barbosa P."/>
            <person name="Barros P.M."/>
            <person name="Capote T."/>
            <person name="Chaves I."/>
            <person name="Simoes F."/>
            <person name="Abreu I."/>
            <person name="Carrasquinho I."/>
            <person name="Faro C."/>
            <person name="Guimaraes J.B."/>
            <person name="Mendonca D."/>
            <person name="Nobrega F."/>
            <person name="Rodrigues L."/>
            <person name="Saibo N.J.M."/>
            <person name="Varela M.C."/>
            <person name="Egas C."/>
            <person name="Matos J."/>
            <person name="Miguel C.M."/>
            <person name="Oliveira M.M."/>
            <person name="Ricardo C.P."/>
            <person name="Goncalves S."/>
        </authorList>
    </citation>
    <scope>NUCLEOTIDE SEQUENCE [LARGE SCALE GENOMIC DNA]</scope>
    <source>
        <strain evidence="12">cv. HL8</strain>
    </source>
</reference>
<comment type="caution">
    <text evidence="11">The sequence shown here is derived from an EMBL/GenBank/DDBJ whole genome shotgun (WGS) entry which is preliminary data.</text>
</comment>
<dbReference type="Proteomes" id="UP000237347">
    <property type="component" value="Unassembled WGS sequence"/>
</dbReference>
<keyword evidence="12" id="KW-1185">Reference proteome</keyword>
<feature type="transmembrane region" description="Helical" evidence="10">
    <location>
        <begin position="276"/>
        <end position="294"/>
    </location>
</feature>
<dbReference type="EMBL" id="PKMF04000350">
    <property type="protein sequence ID" value="KAK7836542.1"/>
    <property type="molecule type" value="Genomic_DNA"/>
</dbReference>
<evidence type="ECO:0000313" key="12">
    <source>
        <dbReference type="Proteomes" id="UP000237347"/>
    </source>
</evidence>
<comment type="subcellular location">
    <subcellularLocation>
        <location evidence="1 8">Membrane</location>
        <topology evidence="1 8">Multi-pass membrane protein</topology>
    </subcellularLocation>
</comment>
<feature type="transmembrane region" description="Helical" evidence="10">
    <location>
        <begin position="300"/>
        <end position="318"/>
    </location>
</feature>
<feature type="region of interest" description="Disordered" evidence="9">
    <location>
        <begin position="448"/>
        <end position="488"/>
    </location>
</feature>
<accession>A0AAW0KBY5</accession>
<feature type="transmembrane region" description="Helical" evidence="10">
    <location>
        <begin position="151"/>
        <end position="173"/>
    </location>
</feature>
<evidence type="ECO:0000256" key="7">
    <source>
        <dbReference type="ARBA" id="ARBA00023265"/>
    </source>
</evidence>
<protein>
    <recommendedName>
        <fullName evidence="8">MLO-like protein</fullName>
    </recommendedName>
</protein>
<keyword evidence="7 8" id="KW-0568">Pathogenesis-related protein</keyword>
<evidence type="ECO:0000256" key="5">
    <source>
        <dbReference type="ARBA" id="ARBA00022989"/>
    </source>
</evidence>
<organism evidence="11 12">
    <name type="scientific">Quercus suber</name>
    <name type="common">Cork oak</name>
    <dbReference type="NCBI Taxonomy" id="58331"/>
    <lineage>
        <taxon>Eukaryota</taxon>
        <taxon>Viridiplantae</taxon>
        <taxon>Streptophyta</taxon>
        <taxon>Embryophyta</taxon>
        <taxon>Tracheophyta</taxon>
        <taxon>Spermatophyta</taxon>
        <taxon>Magnoliopsida</taxon>
        <taxon>eudicotyledons</taxon>
        <taxon>Gunneridae</taxon>
        <taxon>Pentapetalae</taxon>
        <taxon>rosids</taxon>
        <taxon>fabids</taxon>
        <taxon>Fagales</taxon>
        <taxon>Fagaceae</taxon>
        <taxon>Quercus</taxon>
    </lineage>
</organism>
<dbReference type="GO" id="GO:0005516">
    <property type="term" value="F:calmodulin binding"/>
    <property type="evidence" value="ECO:0007669"/>
    <property type="project" value="UniProtKB-KW"/>
</dbReference>
<dbReference type="Pfam" id="PF03094">
    <property type="entry name" value="Mlo"/>
    <property type="match status" value="1"/>
</dbReference>
<evidence type="ECO:0000313" key="11">
    <source>
        <dbReference type="EMBL" id="KAK7836542.1"/>
    </source>
</evidence>
<feature type="transmembrane region" description="Helical" evidence="10">
    <location>
        <begin position="356"/>
        <end position="379"/>
    </location>
</feature>
<evidence type="ECO:0000256" key="8">
    <source>
        <dbReference type="RuleBase" id="RU280816"/>
    </source>
</evidence>
<evidence type="ECO:0000256" key="1">
    <source>
        <dbReference type="ARBA" id="ARBA00004141"/>
    </source>
</evidence>
<comment type="domain">
    <text evidence="8">The C-terminus contains a calmodulin-binding domain, which binds calmodulin in a calcium-dependent fashion.</text>
</comment>